<dbReference type="PANTHER" id="PTHR47944:SF5">
    <property type="entry name" value="CYTOCHROME P450 71A1-LIKE"/>
    <property type="match status" value="1"/>
</dbReference>
<keyword evidence="6" id="KW-0408">Iron</keyword>
<proteinExistence type="inferred from homology"/>
<dbReference type="EnsemblPlants" id="Kaladp0651s0007.1.v1.1">
    <property type="protein sequence ID" value="Kaladp0651s0007.1.v1.1"/>
    <property type="gene ID" value="Kaladp0651s0007.v1.1"/>
</dbReference>
<dbReference type="InterPro" id="IPR001128">
    <property type="entry name" value="Cyt_P450"/>
</dbReference>
<organism evidence="9 10">
    <name type="scientific">Kalanchoe fedtschenkoi</name>
    <name type="common">Lavender scallops</name>
    <name type="synonym">South American air plant</name>
    <dbReference type="NCBI Taxonomy" id="63787"/>
    <lineage>
        <taxon>Eukaryota</taxon>
        <taxon>Viridiplantae</taxon>
        <taxon>Streptophyta</taxon>
        <taxon>Embryophyta</taxon>
        <taxon>Tracheophyta</taxon>
        <taxon>Spermatophyta</taxon>
        <taxon>Magnoliopsida</taxon>
        <taxon>eudicotyledons</taxon>
        <taxon>Gunneridae</taxon>
        <taxon>Pentapetalae</taxon>
        <taxon>Saxifragales</taxon>
        <taxon>Crassulaceae</taxon>
        <taxon>Kalanchoe</taxon>
    </lineage>
</organism>
<evidence type="ECO:0000256" key="1">
    <source>
        <dbReference type="ARBA" id="ARBA00001971"/>
    </source>
</evidence>
<dbReference type="SUPFAM" id="SSF48264">
    <property type="entry name" value="Cytochrome P450"/>
    <property type="match status" value="1"/>
</dbReference>
<dbReference type="InterPro" id="IPR036396">
    <property type="entry name" value="Cyt_P450_sf"/>
</dbReference>
<evidence type="ECO:0000256" key="2">
    <source>
        <dbReference type="ARBA" id="ARBA00010617"/>
    </source>
</evidence>
<dbReference type="AlphaFoldDB" id="A0A7N0VG91"/>
<name>A0A7N0VG91_KALFE</name>
<dbReference type="PANTHER" id="PTHR47944">
    <property type="entry name" value="CYTOCHROME P450 98A9"/>
    <property type="match status" value="1"/>
</dbReference>
<dbReference type="OMA" id="REMSISF"/>
<evidence type="ECO:0000256" key="6">
    <source>
        <dbReference type="ARBA" id="ARBA00023004"/>
    </source>
</evidence>
<dbReference type="InterPro" id="IPR002401">
    <property type="entry name" value="Cyt_P450_E_grp-I"/>
</dbReference>
<protein>
    <recommendedName>
        <fullName evidence="11">Flavonoid 3'-monooxygenase</fullName>
    </recommendedName>
</protein>
<accession>A0A7N0VG91</accession>
<keyword evidence="10" id="KW-1185">Reference proteome</keyword>
<dbReference type="Gene3D" id="1.10.630.10">
    <property type="entry name" value="Cytochrome P450"/>
    <property type="match status" value="1"/>
</dbReference>
<dbReference type="Gramene" id="Kaladp0651s0007.1.v1.1">
    <property type="protein sequence ID" value="Kaladp0651s0007.1.v1.1"/>
    <property type="gene ID" value="Kaladp0651s0007.v1.1"/>
</dbReference>
<dbReference type="GO" id="GO:0005506">
    <property type="term" value="F:iron ion binding"/>
    <property type="evidence" value="ECO:0007669"/>
    <property type="project" value="InterPro"/>
</dbReference>
<dbReference type="PRINTS" id="PR00463">
    <property type="entry name" value="EP450I"/>
</dbReference>
<evidence type="ECO:0000256" key="5">
    <source>
        <dbReference type="ARBA" id="ARBA00023002"/>
    </source>
</evidence>
<reference evidence="9" key="1">
    <citation type="submission" date="2021-01" db="UniProtKB">
        <authorList>
            <consortium name="EnsemblPlants"/>
        </authorList>
    </citation>
    <scope>IDENTIFICATION</scope>
</reference>
<dbReference type="GO" id="GO:0016705">
    <property type="term" value="F:oxidoreductase activity, acting on paired donors, with incorporation or reduction of molecular oxygen"/>
    <property type="evidence" value="ECO:0007669"/>
    <property type="project" value="InterPro"/>
</dbReference>
<dbReference type="Proteomes" id="UP000594263">
    <property type="component" value="Unplaced"/>
</dbReference>
<evidence type="ECO:0000313" key="9">
    <source>
        <dbReference type="EnsemblPlants" id="Kaladp0651s0007.1.v1.1"/>
    </source>
</evidence>
<dbReference type="GO" id="GO:0004497">
    <property type="term" value="F:monooxygenase activity"/>
    <property type="evidence" value="ECO:0007669"/>
    <property type="project" value="UniProtKB-KW"/>
</dbReference>
<feature type="region of interest" description="Disordered" evidence="8">
    <location>
        <begin position="331"/>
        <end position="368"/>
    </location>
</feature>
<evidence type="ECO:0000313" key="10">
    <source>
        <dbReference type="Proteomes" id="UP000594263"/>
    </source>
</evidence>
<keyword evidence="4" id="KW-0479">Metal-binding</keyword>
<dbReference type="GO" id="GO:0020037">
    <property type="term" value="F:heme binding"/>
    <property type="evidence" value="ECO:0007669"/>
    <property type="project" value="InterPro"/>
</dbReference>
<evidence type="ECO:0008006" key="11">
    <source>
        <dbReference type="Google" id="ProtNLM"/>
    </source>
</evidence>
<dbReference type="Pfam" id="PF00067">
    <property type="entry name" value="p450"/>
    <property type="match status" value="1"/>
</dbReference>
<comment type="cofactor">
    <cofactor evidence="1">
        <name>heme</name>
        <dbReference type="ChEBI" id="CHEBI:30413"/>
    </cofactor>
</comment>
<evidence type="ECO:0000256" key="4">
    <source>
        <dbReference type="ARBA" id="ARBA00022723"/>
    </source>
</evidence>
<sequence length="368" mass="41192">MQLKLGSVTVVTTNSPDMARQFLKTHDSTFASRPRLAAGKHTTYNYSNITWSACGPHWRQGRKIMLTHLFSLKSLEAYERVRVEERSDFLARLHGSRGEHVRVKDHLSRLNLSVMSRIVLGRNHFTGSNNHRNDRSSGESGVLRLEEIQKILDELFSISAAFVVGNCIPWLARLDLKGYVKRMKILGQKFDEFLEFCIDEHMMARNGQPKGPAKDMMDVLLDLADDPDLEVKLTIDNVKGFTLDLLAGGTDTAATTVEWAMAELMKNPEKINTAAEELDRVIGRGRWVEEKDTPNLPYLDAILKGNFQAAPGWLAAHPARGPQRLPSRTLPHFQRHFGPDQPVEHGSEPGRVGLSGGVPSGEVFEQGH</sequence>
<keyword evidence="7" id="KW-0503">Monooxygenase</keyword>
<keyword evidence="3" id="KW-0349">Heme</keyword>
<comment type="similarity">
    <text evidence="2">Belongs to the cytochrome P450 family.</text>
</comment>
<evidence type="ECO:0000256" key="7">
    <source>
        <dbReference type="ARBA" id="ARBA00023033"/>
    </source>
</evidence>
<evidence type="ECO:0000256" key="8">
    <source>
        <dbReference type="SAM" id="MobiDB-lite"/>
    </source>
</evidence>
<evidence type="ECO:0000256" key="3">
    <source>
        <dbReference type="ARBA" id="ARBA00022617"/>
    </source>
</evidence>
<keyword evidence="5" id="KW-0560">Oxidoreductase</keyword>